<dbReference type="Proteomes" id="UP000653156">
    <property type="component" value="Chromosome"/>
</dbReference>
<dbReference type="InterPro" id="IPR048823">
    <property type="entry name" value="Cas3_I-F_Cas2"/>
</dbReference>
<dbReference type="Pfam" id="PF22590">
    <property type="entry name" value="Cas3-like_C_2"/>
    <property type="match status" value="1"/>
</dbReference>
<evidence type="ECO:0000256" key="2">
    <source>
        <dbReference type="ARBA" id="ARBA00009046"/>
    </source>
</evidence>
<sequence length="1155" mass="129553">MNILLISQCHKNALKETRRILDQFAERCGERTWQTPITQAGLATLRKLLRQSARKNTAVACYWTHGKNHTELLWVVGDRRQFNEQGRVPTNRTRRNILRAEAEHGSRHAHSIQIMATLAALLHDIGKATLGFRNKLKQSKIQAGDPYRHEWISLRLFQAMIHGCTTDAQWLARLAQWRDYAQAQPDWDSRIINDSHAKASHDFSSAPPLAQWLMWLIVTHHRLPFYSVNYHKDSERKGLQQSSSHYYAITLAEWYRAYLTPVSGWVCPPSWQTNIHPQPQQFWQFPPADESEQSAANQPLDAPAIHHVIRHAMDSTTWQQTMRRWANKALNHPPLMALSQAAAPIADPLLLHLSRLCLMVGDHNYSSLKPGDAKRVPADANFKLYANTDPLSGSLKQTLDEHLCGVGKFTARFARLLPQLPQALPAISTRHKPFTARSQNPRFQWQDRAYDLARSVREASAQQGFFGVNMASTGCGKTLGNARIMHALADPERGLRLTVALGLRVLTLQTGQALREKLGLDEDSLAVLVGGAANRTLFELNQTEPEPRDSSETPDFGSESAQALLDDAESVDGMAGVSESAVDADEFGTVIADTKARQLLYAPMVSCTIDHLMQASECLRGGKHIAPMLRLLSADLILDEPDDFNQADLPALARLVHWAGLLGSRVLLSSATLTPDFVSGLMQAYQAGRAIWAQHQGLPETPVLCAWFDEYTQSSHACADAAEFERQHRQFAQQRATELAAAAVRRQAEIWPLKLPKAPEGQKLHFAALAEQIVQAAYQLHNAHGEISPHDGKHISVGLVRLANIGAITALAQALLASAAPENTRIHLCCYHARQLLLLRSRLENTLDRLLNRTQPENLFRQPEIIAATANQPEQQHIFIVLASPVSEVGRDHDYDWAIIEPSSMRAIIQLCGRVWRHRPHKTAEQANVLILGSNLRSLRQPNLLLGEATFIYPGFEEKPRFLLRSHRSEELITPEQLAHINAIPRIVQPEIPEPAKLRRLADLEHAVMADLLNPATPNFVSAYWQPNNANRACVHSQRIAPFRASQRQTDYTCLPNDDSDWGFVFKQSEKAWAHPYDADAGKASIRHYRLPASTGRIQPWLHTDLHTAVTQLSEQLSEADPTQTTLRFATVSLPEDQQPAASWWFNEWLGFGDF</sequence>
<keyword evidence="5" id="KW-0378">Hydrolase</keyword>
<comment type="similarity">
    <text evidence="1">In the N-terminal section; belongs to the CRISPR-associated nuclease Cas3-HD family.</text>
</comment>
<comment type="similarity">
    <text evidence="2">In the central section; belongs to the CRISPR-associated helicase Cas3 family.</text>
</comment>
<evidence type="ECO:0000313" key="11">
    <source>
        <dbReference type="Proteomes" id="UP000653156"/>
    </source>
</evidence>
<dbReference type="Pfam" id="PF21384">
    <property type="entry name" value="Cas3_I-F_Cas2"/>
    <property type="match status" value="1"/>
</dbReference>
<proteinExistence type="inferred from homology"/>
<dbReference type="PROSITE" id="PS51643">
    <property type="entry name" value="HD_CAS3"/>
    <property type="match status" value="1"/>
</dbReference>
<feature type="domain" description="HD Cas3-type" evidence="9">
    <location>
        <begin position="98"/>
        <end position="364"/>
    </location>
</feature>
<evidence type="ECO:0000256" key="8">
    <source>
        <dbReference type="ARBA" id="ARBA00023118"/>
    </source>
</evidence>
<organism evidence="10 11">
    <name type="scientific">Paralysiella testudinis</name>
    <dbReference type="NCBI Taxonomy" id="2809020"/>
    <lineage>
        <taxon>Bacteria</taxon>
        <taxon>Pseudomonadati</taxon>
        <taxon>Pseudomonadota</taxon>
        <taxon>Betaproteobacteria</taxon>
        <taxon>Neisseriales</taxon>
        <taxon>Neisseriaceae</taxon>
        <taxon>Paralysiella</taxon>
    </lineage>
</organism>
<evidence type="ECO:0000259" key="9">
    <source>
        <dbReference type="PROSITE" id="PS51643"/>
    </source>
</evidence>
<accession>A0A892ZJ36</accession>
<keyword evidence="4" id="KW-0547">Nucleotide-binding</keyword>
<evidence type="ECO:0000313" key="10">
    <source>
        <dbReference type="EMBL" id="QRQ82490.1"/>
    </source>
</evidence>
<evidence type="ECO:0000256" key="5">
    <source>
        <dbReference type="ARBA" id="ARBA00022801"/>
    </source>
</evidence>
<dbReference type="NCBIfam" id="TIGR02562">
    <property type="entry name" value="cas3_yersinia"/>
    <property type="match status" value="1"/>
</dbReference>
<dbReference type="KEGG" id="ptes:JQU52_03555"/>
<reference evidence="10" key="1">
    <citation type="submission" date="2021-02" db="EMBL/GenBank/DDBJ databases">
        <title>Neisseriaceae sp. 26B isolated from the cloaca of a Common Toad-headed Turtle (Mesoclemmys nasuta).</title>
        <authorList>
            <person name="Spergser J."/>
            <person name="Busse H.-J."/>
        </authorList>
    </citation>
    <scope>NUCLEOTIDE SEQUENCE</scope>
    <source>
        <strain evidence="10">26B</strain>
    </source>
</reference>
<evidence type="ECO:0000256" key="4">
    <source>
        <dbReference type="ARBA" id="ARBA00022741"/>
    </source>
</evidence>
<keyword evidence="3" id="KW-0479">Metal-binding</keyword>
<dbReference type="InterPro" id="IPR054712">
    <property type="entry name" value="Cas3-like_dom"/>
</dbReference>
<name>A0A892ZJ36_9NEIS</name>
<keyword evidence="7" id="KW-0067">ATP-binding</keyword>
<dbReference type="GO" id="GO:0016787">
    <property type="term" value="F:hydrolase activity"/>
    <property type="evidence" value="ECO:0007669"/>
    <property type="project" value="UniProtKB-KW"/>
</dbReference>
<evidence type="ECO:0000256" key="7">
    <source>
        <dbReference type="ARBA" id="ARBA00022840"/>
    </source>
</evidence>
<dbReference type="InterPro" id="IPR038257">
    <property type="entry name" value="CRISPR-assoc_Cas3_HD_sf"/>
</dbReference>
<dbReference type="InterPro" id="IPR006483">
    <property type="entry name" value="CRISPR-assoc_Cas3_HD"/>
</dbReference>
<dbReference type="SUPFAM" id="SSF52540">
    <property type="entry name" value="P-loop containing nucleoside triphosphate hydrolases"/>
    <property type="match status" value="1"/>
</dbReference>
<keyword evidence="6" id="KW-0347">Helicase</keyword>
<dbReference type="Gene3D" id="1.10.3210.30">
    <property type="match status" value="1"/>
</dbReference>
<evidence type="ECO:0000256" key="3">
    <source>
        <dbReference type="ARBA" id="ARBA00022723"/>
    </source>
</evidence>
<dbReference type="InterPro" id="IPR013395">
    <property type="entry name" value="CRISPR-assoc_Cas3_yers"/>
</dbReference>
<dbReference type="AlphaFoldDB" id="A0A892ZJ36"/>
<keyword evidence="8" id="KW-0051">Antiviral defense</keyword>
<protein>
    <submittedName>
        <fullName evidence="10">Type I-F CRISPR-associated helicase Cas3</fullName>
    </submittedName>
</protein>
<evidence type="ECO:0000256" key="1">
    <source>
        <dbReference type="ARBA" id="ARBA00006847"/>
    </source>
</evidence>
<dbReference type="EMBL" id="CP069798">
    <property type="protein sequence ID" value="QRQ82490.1"/>
    <property type="molecule type" value="Genomic_DNA"/>
</dbReference>
<keyword evidence="11" id="KW-1185">Reference proteome</keyword>
<dbReference type="InterPro" id="IPR027417">
    <property type="entry name" value="P-loop_NTPase"/>
</dbReference>
<dbReference type="GO" id="GO:0051607">
    <property type="term" value="P:defense response to virus"/>
    <property type="evidence" value="ECO:0007669"/>
    <property type="project" value="UniProtKB-KW"/>
</dbReference>
<dbReference type="RefSeq" id="WP_230339773.1">
    <property type="nucleotide sequence ID" value="NZ_CP069798.1"/>
</dbReference>
<evidence type="ECO:0000256" key="6">
    <source>
        <dbReference type="ARBA" id="ARBA00022806"/>
    </source>
</evidence>
<dbReference type="GO" id="GO:0005524">
    <property type="term" value="F:ATP binding"/>
    <property type="evidence" value="ECO:0007669"/>
    <property type="project" value="UniProtKB-KW"/>
</dbReference>
<dbReference type="GO" id="GO:0046872">
    <property type="term" value="F:metal ion binding"/>
    <property type="evidence" value="ECO:0007669"/>
    <property type="project" value="UniProtKB-KW"/>
</dbReference>
<gene>
    <name evidence="10" type="primary">cas3f</name>
    <name evidence="10" type="ORF">JQU52_03555</name>
</gene>
<dbReference type="GO" id="GO:0004386">
    <property type="term" value="F:helicase activity"/>
    <property type="evidence" value="ECO:0007669"/>
    <property type="project" value="UniProtKB-KW"/>
</dbReference>